<dbReference type="Proteomes" id="UP000030752">
    <property type="component" value="Unassembled WGS sequence"/>
</dbReference>
<organism evidence="2 3">
    <name type="scientific">Cyphellophora europaea (strain CBS 101466)</name>
    <name type="common">Phialophora europaea</name>
    <dbReference type="NCBI Taxonomy" id="1220924"/>
    <lineage>
        <taxon>Eukaryota</taxon>
        <taxon>Fungi</taxon>
        <taxon>Dikarya</taxon>
        <taxon>Ascomycota</taxon>
        <taxon>Pezizomycotina</taxon>
        <taxon>Eurotiomycetes</taxon>
        <taxon>Chaetothyriomycetidae</taxon>
        <taxon>Chaetothyriales</taxon>
        <taxon>Cyphellophoraceae</taxon>
        <taxon>Cyphellophora</taxon>
    </lineage>
</organism>
<keyword evidence="3" id="KW-1185">Reference proteome</keyword>
<dbReference type="eggNOG" id="ENOG502TFX6">
    <property type="taxonomic scope" value="Eukaryota"/>
</dbReference>
<accession>W2RW33</accession>
<feature type="compositionally biased region" description="Basic and acidic residues" evidence="1">
    <location>
        <begin position="192"/>
        <end position="209"/>
    </location>
</feature>
<evidence type="ECO:0000313" key="3">
    <source>
        <dbReference type="Proteomes" id="UP000030752"/>
    </source>
</evidence>
<protein>
    <submittedName>
        <fullName evidence="2">Uncharacterized protein</fullName>
    </submittedName>
</protein>
<dbReference type="VEuPathDB" id="FungiDB:HMPREF1541_06110"/>
<dbReference type="RefSeq" id="XP_008718669.1">
    <property type="nucleotide sequence ID" value="XM_008720447.1"/>
</dbReference>
<dbReference type="EMBL" id="KB822721">
    <property type="protein sequence ID" value="ETN39884.1"/>
    <property type="molecule type" value="Genomic_DNA"/>
</dbReference>
<gene>
    <name evidence="2" type="ORF">HMPREF1541_06110</name>
</gene>
<dbReference type="AlphaFoldDB" id="W2RW33"/>
<name>W2RW33_CYPE1</name>
<proteinExistence type="predicted"/>
<dbReference type="GeneID" id="19973449"/>
<sequence>MSRKDFLQNVASASVAVSLSDYFGINFARTNDERVALESQTVKRYSLKQHKQYFEELMKNTLYADDVRQLLQGAKRGKAFFVVGFLTTQGTIWSREHGQLRSSGVDVKVPLSAALGLPLPGLDPGIGVSGSVERKQSSEASTAATEIFAMAYDVVKFNYSLDRNASKYVRKDVMGSDDEEGEEDDGKEEDEEHRGEVAAQESEKADESTRSSTPQVVLARVHDLQLEELDTETAGADDMLISFDDQ</sequence>
<feature type="region of interest" description="Disordered" evidence="1">
    <location>
        <begin position="172"/>
        <end position="216"/>
    </location>
</feature>
<reference evidence="2 3" key="1">
    <citation type="submission" date="2013-03" db="EMBL/GenBank/DDBJ databases">
        <title>The Genome Sequence of Phialophora europaea CBS 101466.</title>
        <authorList>
            <consortium name="The Broad Institute Genomics Platform"/>
            <person name="Cuomo C."/>
            <person name="de Hoog S."/>
            <person name="Gorbushina A."/>
            <person name="Walker B."/>
            <person name="Young S.K."/>
            <person name="Zeng Q."/>
            <person name="Gargeya S."/>
            <person name="Fitzgerald M."/>
            <person name="Haas B."/>
            <person name="Abouelleil A."/>
            <person name="Allen A.W."/>
            <person name="Alvarado L."/>
            <person name="Arachchi H.M."/>
            <person name="Berlin A.M."/>
            <person name="Chapman S.B."/>
            <person name="Gainer-Dewar J."/>
            <person name="Goldberg J."/>
            <person name="Griggs A."/>
            <person name="Gujja S."/>
            <person name="Hansen M."/>
            <person name="Howarth C."/>
            <person name="Imamovic A."/>
            <person name="Ireland A."/>
            <person name="Larimer J."/>
            <person name="McCowan C."/>
            <person name="Murphy C."/>
            <person name="Pearson M."/>
            <person name="Poon T.W."/>
            <person name="Priest M."/>
            <person name="Roberts A."/>
            <person name="Saif S."/>
            <person name="Shea T."/>
            <person name="Sisk P."/>
            <person name="Sykes S."/>
            <person name="Wortman J."/>
            <person name="Nusbaum C."/>
            <person name="Birren B."/>
        </authorList>
    </citation>
    <scope>NUCLEOTIDE SEQUENCE [LARGE SCALE GENOMIC DNA]</scope>
    <source>
        <strain evidence="2 3">CBS 101466</strain>
    </source>
</reference>
<dbReference type="HOGENOM" id="CLU_078032_0_0_1"/>
<evidence type="ECO:0000256" key="1">
    <source>
        <dbReference type="SAM" id="MobiDB-lite"/>
    </source>
</evidence>
<dbReference type="InParanoid" id="W2RW33"/>
<dbReference type="OrthoDB" id="5410365at2759"/>
<evidence type="ECO:0000313" key="2">
    <source>
        <dbReference type="EMBL" id="ETN39884.1"/>
    </source>
</evidence>
<feature type="compositionally biased region" description="Acidic residues" evidence="1">
    <location>
        <begin position="175"/>
        <end position="191"/>
    </location>
</feature>